<dbReference type="InterPro" id="IPR036291">
    <property type="entry name" value="NAD(P)-bd_dom_sf"/>
</dbReference>
<dbReference type="InterPro" id="IPR006162">
    <property type="entry name" value="Ppantetheine_attach_site"/>
</dbReference>
<dbReference type="SMART" id="SM00823">
    <property type="entry name" value="PKS_PP"/>
    <property type="match status" value="1"/>
</dbReference>
<evidence type="ECO:0000256" key="3">
    <source>
        <dbReference type="ARBA" id="ARBA00022679"/>
    </source>
</evidence>
<dbReference type="Gene3D" id="1.10.1200.10">
    <property type="entry name" value="ACP-like"/>
    <property type="match status" value="1"/>
</dbReference>
<keyword evidence="2" id="KW-0597">Phosphoprotein</keyword>
<dbReference type="InterPro" id="IPR018201">
    <property type="entry name" value="Ketoacyl_synth_AS"/>
</dbReference>
<keyword evidence="1" id="KW-0596">Phosphopantetheine</keyword>
<evidence type="ECO:0000259" key="5">
    <source>
        <dbReference type="PROSITE" id="PS52004"/>
    </source>
</evidence>
<dbReference type="PROSITE" id="PS52004">
    <property type="entry name" value="KS3_2"/>
    <property type="match status" value="1"/>
</dbReference>
<dbReference type="SMART" id="SM01294">
    <property type="entry name" value="PKS_PP_betabranch"/>
    <property type="match status" value="1"/>
</dbReference>
<dbReference type="PANTHER" id="PTHR43775:SF51">
    <property type="entry name" value="INACTIVE PHENOLPHTHIOCEROL SYNTHESIS POLYKETIDE SYNTHASE TYPE I PKS1-RELATED"/>
    <property type="match status" value="1"/>
</dbReference>
<dbReference type="InterPro" id="IPR014030">
    <property type="entry name" value="Ketoacyl_synth_N"/>
</dbReference>
<dbReference type="Gene3D" id="3.40.50.720">
    <property type="entry name" value="NAD(P)-binding Rossmann-like Domain"/>
    <property type="match status" value="1"/>
</dbReference>
<comment type="caution">
    <text evidence="6">The sequence shown here is derived from an EMBL/GenBank/DDBJ whole genome shotgun (WGS) entry which is preliminary data.</text>
</comment>
<keyword evidence="7" id="KW-1185">Reference proteome</keyword>
<protein>
    <submittedName>
        <fullName evidence="6">Beta-ketoacyl synthase N-terminal-like domain-containing protein</fullName>
    </submittedName>
</protein>
<dbReference type="InterPro" id="IPR009081">
    <property type="entry name" value="PP-bd_ACP"/>
</dbReference>
<keyword evidence="3" id="KW-0808">Transferase</keyword>
<dbReference type="InterPro" id="IPR020841">
    <property type="entry name" value="PKS_Beta-ketoAc_synthase_dom"/>
</dbReference>
<dbReference type="SUPFAM" id="SSF51735">
    <property type="entry name" value="NAD(P)-binding Rossmann-fold domains"/>
    <property type="match status" value="1"/>
</dbReference>
<dbReference type="Pfam" id="PF08659">
    <property type="entry name" value="KR"/>
    <property type="match status" value="1"/>
</dbReference>
<accession>A0ABW1HZP0</accession>
<evidence type="ECO:0000256" key="1">
    <source>
        <dbReference type="ARBA" id="ARBA00022450"/>
    </source>
</evidence>
<gene>
    <name evidence="6" type="ORF">ACFPZ4_32905</name>
</gene>
<dbReference type="RefSeq" id="WP_377539148.1">
    <property type="nucleotide sequence ID" value="NZ_JBHSQQ010000578.1"/>
</dbReference>
<dbReference type="PANTHER" id="PTHR43775">
    <property type="entry name" value="FATTY ACID SYNTHASE"/>
    <property type="match status" value="1"/>
</dbReference>
<dbReference type="InterPro" id="IPR013968">
    <property type="entry name" value="PKS_KR"/>
</dbReference>
<dbReference type="PROSITE" id="PS00012">
    <property type="entry name" value="PHOSPHOPANTETHEINE"/>
    <property type="match status" value="1"/>
</dbReference>
<dbReference type="InterPro" id="IPR036736">
    <property type="entry name" value="ACP-like_sf"/>
</dbReference>
<dbReference type="Proteomes" id="UP001596207">
    <property type="component" value="Unassembled WGS sequence"/>
</dbReference>
<evidence type="ECO:0000259" key="4">
    <source>
        <dbReference type="PROSITE" id="PS50075"/>
    </source>
</evidence>
<proteinExistence type="predicted"/>
<feature type="domain" description="Carrier" evidence="4">
    <location>
        <begin position="163"/>
        <end position="238"/>
    </location>
</feature>
<dbReference type="SMART" id="SM00825">
    <property type="entry name" value="PKS_KS"/>
    <property type="match status" value="1"/>
</dbReference>
<dbReference type="CDD" id="cd00833">
    <property type="entry name" value="PKS"/>
    <property type="match status" value="1"/>
</dbReference>
<dbReference type="Pfam" id="PF00109">
    <property type="entry name" value="ketoacyl-synt"/>
    <property type="match status" value="1"/>
</dbReference>
<dbReference type="EMBL" id="JBHSQQ010000578">
    <property type="protein sequence ID" value="MFC5946245.1"/>
    <property type="molecule type" value="Genomic_DNA"/>
</dbReference>
<reference evidence="7" key="1">
    <citation type="journal article" date="2019" name="Int. J. Syst. Evol. Microbiol.">
        <title>The Global Catalogue of Microorganisms (GCM) 10K type strain sequencing project: providing services to taxonomists for standard genome sequencing and annotation.</title>
        <authorList>
            <consortium name="The Broad Institute Genomics Platform"/>
            <consortium name="The Broad Institute Genome Sequencing Center for Infectious Disease"/>
            <person name="Wu L."/>
            <person name="Ma J."/>
        </authorList>
    </citation>
    <scope>NUCLEOTIDE SEQUENCE [LARGE SCALE GENOMIC DNA]</scope>
    <source>
        <strain evidence="7">CGMCC 4.7173</strain>
    </source>
</reference>
<dbReference type="PROSITE" id="PS50075">
    <property type="entry name" value="CARRIER"/>
    <property type="match status" value="1"/>
</dbReference>
<evidence type="ECO:0000313" key="6">
    <source>
        <dbReference type="EMBL" id="MFC5946245.1"/>
    </source>
</evidence>
<dbReference type="SUPFAM" id="SSF47336">
    <property type="entry name" value="ACP-like"/>
    <property type="match status" value="1"/>
</dbReference>
<dbReference type="InterPro" id="IPR050091">
    <property type="entry name" value="PKS_NRPS_Biosynth_Enz"/>
</dbReference>
<dbReference type="InterPro" id="IPR016039">
    <property type="entry name" value="Thiolase-like"/>
</dbReference>
<dbReference type="Gene3D" id="3.40.47.10">
    <property type="match status" value="1"/>
</dbReference>
<sequence>AWALHEATAGLDLSAFVVFSSIAATLGSPGQGNYAAANAFLDALAQHRRAQGLPATSIGWGMWATGGMTAQLSADDRQRLGRLGMAGLTADEGTALLDAATAGPRAAVLAARLRITGDAGQVPPIVRLLARTGVRRQAGAARAGAGSGWSERLVGLSRDEARRLLVELVCGQAAAVLGHASAQAVAGGRAFKELGFDSLTSVELRNRLASATGLRLTATLVFDYPTPERLAEHLHEQLGHSAAPAATTRAVARDGDDPIAIIGMSCRFPGGVSSPEQLWDLVASGGDAIGGFPADRGWDLDALYDPDADRAGTSTTRQGGFLYDAAEFDPGFFGISPREALAMDPQQRLLLETSWEAFEHAGIDPRDTKATTGVFAGLIHHDYAGRLAASEELEGYLVNGTAGSVASGRVAYVFGLEGPAVTVDTACSSSLVALHLAAQALRSGECDLALAGGVTVMATPSAFVGFSRQRGLSADGRCKSFAASADGTGWSEGVGMLLVQRLSDARRE</sequence>
<feature type="non-terminal residue" evidence="6">
    <location>
        <position position="508"/>
    </location>
</feature>
<evidence type="ECO:0000256" key="2">
    <source>
        <dbReference type="ARBA" id="ARBA00022553"/>
    </source>
</evidence>
<dbReference type="SUPFAM" id="SSF53901">
    <property type="entry name" value="Thiolase-like"/>
    <property type="match status" value="1"/>
</dbReference>
<dbReference type="Pfam" id="PF00550">
    <property type="entry name" value="PP-binding"/>
    <property type="match status" value="1"/>
</dbReference>
<name>A0ABW1HZP0_9ACTN</name>
<dbReference type="InterPro" id="IPR020806">
    <property type="entry name" value="PKS_PP-bd"/>
</dbReference>
<evidence type="ECO:0000313" key="7">
    <source>
        <dbReference type="Proteomes" id="UP001596207"/>
    </source>
</evidence>
<feature type="non-terminal residue" evidence="6">
    <location>
        <position position="1"/>
    </location>
</feature>
<organism evidence="6 7">
    <name type="scientific">Micromonospora harpali</name>
    <dbReference type="NCBI Taxonomy" id="1490225"/>
    <lineage>
        <taxon>Bacteria</taxon>
        <taxon>Bacillati</taxon>
        <taxon>Actinomycetota</taxon>
        <taxon>Actinomycetes</taxon>
        <taxon>Micromonosporales</taxon>
        <taxon>Micromonosporaceae</taxon>
        <taxon>Micromonospora</taxon>
    </lineage>
</organism>
<dbReference type="PROSITE" id="PS00606">
    <property type="entry name" value="KS3_1"/>
    <property type="match status" value="1"/>
</dbReference>
<feature type="domain" description="Ketosynthase family 3 (KS3)" evidence="5">
    <location>
        <begin position="256"/>
        <end position="508"/>
    </location>
</feature>